<dbReference type="SUPFAM" id="SSF75304">
    <property type="entry name" value="Amidase signature (AS) enzymes"/>
    <property type="match status" value="1"/>
</dbReference>
<dbReference type="InterPro" id="IPR036928">
    <property type="entry name" value="AS_sf"/>
</dbReference>
<dbReference type="InterPro" id="IPR023631">
    <property type="entry name" value="Amidase_dom"/>
</dbReference>
<name>A0A6A6SUX9_9PLEO</name>
<evidence type="ECO:0000259" key="4">
    <source>
        <dbReference type="Pfam" id="PF01425"/>
    </source>
</evidence>
<proteinExistence type="inferred from homology"/>
<feature type="domain" description="Amidase" evidence="4">
    <location>
        <begin position="172"/>
        <end position="650"/>
    </location>
</feature>
<protein>
    <submittedName>
        <fullName evidence="5">Amidase signature enzyme</fullName>
    </submittedName>
</protein>
<accession>A0A6A6SUX9</accession>
<dbReference type="OrthoDB" id="6428749at2759"/>
<organism evidence="5 6">
    <name type="scientific">Lophiostoma macrostomum CBS 122681</name>
    <dbReference type="NCBI Taxonomy" id="1314788"/>
    <lineage>
        <taxon>Eukaryota</taxon>
        <taxon>Fungi</taxon>
        <taxon>Dikarya</taxon>
        <taxon>Ascomycota</taxon>
        <taxon>Pezizomycotina</taxon>
        <taxon>Dothideomycetes</taxon>
        <taxon>Pleosporomycetidae</taxon>
        <taxon>Pleosporales</taxon>
        <taxon>Lophiostomataceae</taxon>
        <taxon>Lophiostoma</taxon>
    </lineage>
</organism>
<keyword evidence="6" id="KW-1185">Reference proteome</keyword>
<evidence type="ECO:0000313" key="6">
    <source>
        <dbReference type="Proteomes" id="UP000799324"/>
    </source>
</evidence>
<gene>
    <name evidence="5" type="ORF">K491DRAFT_697649</name>
</gene>
<dbReference type="Gene3D" id="3.90.1300.10">
    <property type="entry name" value="Amidase signature (AS) domain"/>
    <property type="match status" value="1"/>
</dbReference>
<evidence type="ECO:0000256" key="2">
    <source>
        <dbReference type="ARBA" id="ARBA00022801"/>
    </source>
</evidence>
<sequence length="671" mass="74886">MPSVRVPRASSSKRPRDANTNLHGSPEAAKSNDALPEPSPSSRSNRGSQQLDPAESSEPAPKRSKSGRALWWRSLAIEAREHRDDTIAKVLSKTFVHVGKMPVNPPKNVTSIPAEILSDDHDKNHIPNLAPRPRDKNDPIDTTVIPLHYITDITPQSLHRRLMEREWSATAVTLAFLHTAAIAQGLVNCITELMMNRAVTRVHWLDNYYHEHGKPVGPLHGFPISVNDHFEFKDLKGCRDGYVCNWDHFAAKDDRILKALYDAGAVFHCRTTSPQTMMHLETESNLYGVTKNPYNTTLTAGGPCGGEGALVALGGSPLGIGSDFGGGIRCPAANCGNYGFKPTATRIPPHECRHVHDEDDNCMLGIMSTHHFGIRLLMKTIIDSLPWPEHASDNRNPQPEVTPWRDIPDLSTVLRNPGKLRIGVLWHDGIITPHPPITRALRMLTEELKRKTAELQKRPNFHGPSIEIIDFPPYKHDEAWAIIASLYFSGARTTINDSLDKSGEPKLPITKRLLRHHSKFTNLNLSAKQRNTLTVKREAYKASYAAHWDAHAIDILLCPATPGMAPPHGKARYWGYTAQWNCLDYPALVFPVTQVDKDVDIWPAADAERAMQPIAQDNRRNLAAYDREEMHGMPVGLQLVGRSGEDEKVLRVMEWFTERSGLGLWMPTAGF</sequence>
<evidence type="ECO:0000256" key="1">
    <source>
        <dbReference type="ARBA" id="ARBA00009199"/>
    </source>
</evidence>
<feature type="region of interest" description="Disordered" evidence="3">
    <location>
        <begin position="1"/>
        <end position="67"/>
    </location>
</feature>
<keyword evidence="2" id="KW-0378">Hydrolase</keyword>
<dbReference type="Proteomes" id="UP000799324">
    <property type="component" value="Unassembled WGS sequence"/>
</dbReference>
<comment type="similarity">
    <text evidence="1">Belongs to the amidase family.</text>
</comment>
<dbReference type="AlphaFoldDB" id="A0A6A6SUX9"/>
<dbReference type="EMBL" id="MU004470">
    <property type="protein sequence ID" value="KAF2650024.1"/>
    <property type="molecule type" value="Genomic_DNA"/>
</dbReference>
<reference evidence="5" key="1">
    <citation type="journal article" date="2020" name="Stud. Mycol.">
        <title>101 Dothideomycetes genomes: a test case for predicting lifestyles and emergence of pathogens.</title>
        <authorList>
            <person name="Haridas S."/>
            <person name="Albert R."/>
            <person name="Binder M."/>
            <person name="Bloem J."/>
            <person name="Labutti K."/>
            <person name="Salamov A."/>
            <person name="Andreopoulos B."/>
            <person name="Baker S."/>
            <person name="Barry K."/>
            <person name="Bills G."/>
            <person name="Bluhm B."/>
            <person name="Cannon C."/>
            <person name="Castanera R."/>
            <person name="Culley D."/>
            <person name="Daum C."/>
            <person name="Ezra D."/>
            <person name="Gonzalez J."/>
            <person name="Henrissat B."/>
            <person name="Kuo A."/>
            <person name="Liang C."/>
            <person name="Lipzen A."/>
            <person name="Lutzoni F."/>
            <person name="Magnuson J."/>
            <person name="Mondo S."/>
            <person name="Nolan M."/>
            <person name="Ohm R."/>
            <person name="Pangilinan J."/>
            <person name="Park H.-J."/>
            <person name="Ramirez L."/>
            <person name="Alfaro M."/>
            <person name="Sun H."/>
            <person name="Tritt A."/>
            <person name="Yoshinaga Y."/>
            <person name="Zwiers L.-H."/>
            <person name="Turgeon B."/>
            <person name="Goodwin S."/>
            <person name="Spatafora J."/>
            <person name="Crous P."/>
            <person name="Grigoriev I."/>
        </authorList>
    </citation>
    <scope>NUCLEOTIDE SEQUENCE</scope>
    <source>
        <strain evidence="5">CBS 122681</strain>
    </source>
</reference>
<dbReference type="PANTHER" id="PTHR46072:SF4">
    <property type="entry name" value="AMIDASE C550.07-RELATED"/>
    <property type="match status" value="1"/>
</dbReference>
<feature type="region of interest" description="Disordered" evidence="3">
    <location>
        <begin position="119"/>
        <end position="138"/>
    </location>
</feature>
<evidence type="ECO:0000256" key="3">
    <source>
        <dbReference type="SAM" id="MobiDB-lite"/>
    </source>
</evidence>
<evidence type="ECO:0000313" key="5">
    <source>
        <dbReference type="EMBL" id="KAF2650024.1"/>
    </source>
</evidence>
<dbReference type="GO" id="GO:0016787">
    <property type="term" value="F:hydrolase activity"/>
    <property type="evidence" value="ECO:0007669"/>
    <property type="project" value="UniProtKB-KW"/>
</dbReference>
<dbReference type="PANTHER" id="PTHR46072">
    <property type="entry name" value="AMIDASE-RELATED-RELATED"/>
    <property type="match status" value="1"/>
</dbReference>
<dbReference type="Pfam" id="PF01425">
    <property type="entry name" value="Amidase"/>
    <property type="match status" value="1"/>
</dbReference>
<feature type="compositionally biased region" description="Polar residues" evidence="3">
    <location>
        <begin position="40"/>
        <end position="51"/>
    </location>
</feature>